<keyword evidence="7" id="KW-1185">Reference proteome</keyword>
<dbReference type="InterPro" id="IPR036890">
    <property type="entry name" value="HATPase_C_sf"/>
</dbReference>
<dbReference type="GO" id="GO:0000155">
    <property type="term" value="F:phosphorelay sensor kinase activity"/>
    <property type="evidence" value="ECO:0007669"/>
    <property type="project" value="InterPro"/>
</dbReference>
<feature type="region of interest" description="Disordered" evidence="3">
    <location>
        <begin position="897"/>
        <end position="997"/>
    </location>
</feature>
<dbReference type="AlphaFoldDB" id="A0A6A6ZRJ1"/>
<dbReference type="SMART" id="SM00448">
    <property type="entry name" value="REC"/>
    <property type="match status" value="1"/>
</dbReference>
<proteinExistence type="predicted"/>
<dbReference type="Gene3D" id="3.30.565.10">
    <property type="entry name" value="Histidine kinase-like ATPase, C-terminal domain"/>
    <property type="match status" value="1"/>
</dbReference>
<dbReference type="PANTHER" id="PTHR43719">
    <property type="entry name" value="TWO-COMPONENT HISTIDINE KINASE"/>
    <property type="match status" value="1"/>
</dbReference>
<keyword evidence="6" id="KW-0418">Kinase</keyword>
<accession>A0A6A6ZRJ1</accession>
<feature type="region of interest" description="Disordered" evidence="3">
    <location>
        <begin position="164"/>
        <end position="191"/>
    </location>
</feature>
<feature type="domain" description="Histidine kinase" evidence="4">
    <location>
        <begin position="337"/>
        <end position="608"/>
    </location>
</feature>
<dbReference type="Pfam" id="PF00512">
    <property type="entry name" value="HisKA"/>
    <property type="match status" value="1"/>
</dbReference>
<dbReference type="Gene3D" id="3.40.50.2300">
    <property type="match status" value="1"/>
</dbReference>
<dbReference type="InterPro" id="IPR003594">
    <property type="entry name" value="HATPase_dom"/>
</dbReference>
<dbReference type="InterPro" id="IPR035965">
    <property type="entry name" value="PAS-like_dom_sf"/>
</dbReference>
<evidence type="ECO:0000259" key="4">
    <source>
        <dbReference type="PROSITE" id="PS50109"/>
    </source>
</evidence>
<dbReference type="SMART" id="SM00387">
    <property type="entry name" value="HATPase_c"/>
    <property type="match status" value="1"/>
</dbReference>
<dbReference type="InterPro" id="IPR003661">
    <property type="entry name" value="HisK_dim/P_dom"/>
</dbReference>
<dbReference type="SUPFAM" id="SSF52172">
    <property type="entry name" value="CheY-like"/>
    <property type="match status" value="1"/>
</dbReference>
<evidence type="ECO:0000256" key="2">
    <source>
        <dbReference type="PROSITE-ProRule" id="PRU00169"/>
    </source>
</evidence>
<feature type="compositionally biased region" description="Low complexity" evidence="3">
    <location>
        <begin position="618"/>
        <end position="633"/>
    </location>
</feature>
<feature type="modified residue" description="4-aspartylphosphate" evidence="2">
    <location>
        <position position="822"/>
    </location>
</feature>
<sequence>MENLDKLTAAGLPVFDLNSEHLDEKDWSQSPLGPRDTWPGALKCLVNSCILPMPHCSAIFWGEKLAVVHNLAWGKARGDLDGQGSTGHVSYGGEALSALSKVLRGRTVKVAARFFLKDLPEDAHEDQVLLSTLLDADGKRQGVLAQLLSQGNVDRYTPIDGLDRLTQRSHGRQVKDSQTQQTSRPTGTEQVDSMQTQLFQRFAELLPNGLAILDSEAEAIFVNDGFFKLTTNKIQNEFRAWPESIHPDDYERVMSAYREAFSSRKELRCEFRCAPSATGEEGEWRLFLLRPLSDEPDAGFISAIVDITEIKQAELTQERAAIEAQERKEQQERFIDMVSHEIRNPLSAVLHLAEEIREVTKEIGAAHEDLKDQVADILDAADTILLCVSHQNTLVDDILSFSKLDSMMLSLVPRQVRPKWEFAQALRVFQSEFKAKNIKFHYAMDISYEDQGIEYVVADLNRMKQVLVNLITNAIKFTSKKNGERKIVVSMGASTERPTSYPPNVIYFSEDQEDFHIDSTMTSEWGDGDAMYLMVAVKDTGIGISAEGQAKLFERFRQATPKTQENYGGSGLGLFISRKLCQLHGGDIGVSSRESEGSTFGFFFKIRRSDGSSGDGRPPFQSRSNSESSQQSSREQKPQPPRPSYSRANSNLTQIKERQNERPEAKTLTSHSGVDAENTNESLKNPPTEYMAESHPESSSDRRYEVTEKIARDIHPKRSEVNKAIEEQLPNLDHGESQRQAGAAADTSRSQSNQLSDEKQTLLLVEDNLINQKVLRRQLQTRGFEVFTANNGQEAIDAVAERGQIPTSNTTDRNFFDVILMDQEMPIKDGNTATQEIRLLQQEGKAGYSRILGISANVREAQTKSMREAGMDDVISKPFKVNDLVKRIRSVMLEAEPERKGGKYTVSPPSSDTGDNKEIQMLEDLTIRSRSQEEEFEKGHEGPRSGGGSATVELDGKQQETQDELEDRNRRDGKAGKKSGREGDLRGGERSQSRQPR</sequence>
<dbReference type="PROSITE" id="PS50110">
    <property type="entry name" value="RESPONSE_REGULATORY"/>
    <property type="match status" value="1"/>
</dbReference>
<feature type="compositionally biased region" description="Basic and acidic residues" evidence="3">
    <location>
        <begin position="914"/>
        <end position="943"/>
    </location>
</feature>
<dbReference type="InterPro" id="IPR036097">
    <property type="entry name" value="HisK_dim/P_sf"/>
</dbReference>
<dbReference type="SUPFAM" id="SSF55785">
    <property type="entry name" value="PYP-like sensor domain (PAS domain)"/>
    <property type="match status" value="1"/>
</dbReference>
<evidence type="ECO:0000256" key="1">
    <source>
        <dbReference type="ARBA" id="ARBA00022553"/>
    </source>
</evidence>
<reference evidence="6" key="1">
    <citation type="journal article" date="2020" name="Stud. Mycol.">
        <title>101 Dothideomycetes genomes: a test case for predicting lifestyles and emergence of pathogens.</title>
        <authorList>
            <person name="Haridas S."/>
            <person name="Albert R."/>
            <person name="Binder M."/>
            <person name="Bloem J."/>
            <person name="Labutti K."/>
            <person name="Salamov A."/>
            <person name="Andreopoulos B."/>
            <person name="Baker S."/>
            <person name="Barry K."/>
            <person name="Bills G."/>
            <person name="Bluhm B."/>
            <person name="Cannon C."/>
            <person name="Castanera R."/>
            <person name="Culley D."/>
            <person name="Daum C."/>
            <person name="Ezra D."/>
            <person name="Gonzalez J."/>
            <person name="Henrissat B."/>
            <person name="Kuo A."/>
            <person name="Liang C."/>
            <person name="Lipzen A."/>
            <person name="Lutzoni F."/>
            <person name="Magnuson J."/>
            <person name="Mondo S."/>
            <person name="Nolan M."/>
            <person name="Ohm R."/>
            <person name="Pangilinan J."/>
            <person name="Park H.-J."/>
            <person name="Ramirez L."/>
            <person name="Alfaro M."/>
            <person name="Sun H."/>
            <person name="Tritt A."/>
            <person name="Yoshinaga Y."/>
            <person name="Zwiers L.-H."/>
            <person name="Turgeon B."/>
            <person name="Goodwin S."/>
            <person name="Spatafora J."/>
            <person name="Crous P."/>
            <person name="Grigoriev I."/>
        </authorList>
    </citation>
    <scope>NUCLEOTIDE SEQUENCE</scope>
    <source>
        <strain evidence="6">CBS 113818</strain>
    </source>
</reference>
<dbReference type="EMBL" id="MU006231">
    <property type="protein sequence ID" value="KAF2823720.1"/>
    <property type="molecule type" value="Genomic_DNA"/>
</dbReference>
<evidence type="ECO:0000313" key="7">
    <source>
        <dbReference type="Proteomes" id="UP000799424"/>
    </source>
</evidence>
<feature type="compositionally biased region" description="Basic and acidic residues" evidence="3">
    <location>
        <begin position="967"/>
        <end position="997"/>
    </location>
</feature>
<dbReference type="Gene3D" id="1.10.287.130">
    <property type="match status" value="1"/>
</dbReference>
<dbReference type="PROSITE" id="PS50109">
    <property type="entry name" value="HIS_KIN"/>
    <property type="match status" value="1"/>
</dbReference>
<dbReference type="InterPro" id="IPR050956">
    <property type="entry name" value="2C_system_His_kinase"/>
</dbReference>
<dbReference type="SUPFAM" id="SSF47384">
    <property type="entry name" value="Homodimeric domain of signal transducing histidine kinase"/>
    <property type="match status" value="1"/>
</dbReference>
<feature type="region of interest" description="Disordered" evidence="3">
    <location>
        <begin position="607"/>
        <end position="704"/>
    </location>
</feature>
<dbReference type="Proteomes" id="UP000799424">
    <property type="component" value="Unassembled WGS sequence"/>
</dbReference>
<dbReference type="InterPro" id="IPR004358">
    <property type="entry name" value="Sig_transdc_His_kin-like_C"/>
</dbReference>
<protein>
    <submittedName>
        <fullName evidence="6">Histidine kinase HHK12p</fullName>
    </submittedName>
</protein>
<evidence type="ECO:0000256" key="3">
    <source>
        <dbReference type="SAM" id="MobiDB-lite"/>
    </source>
</evidence>
<dbReference type="SUPFAM" id="SSF55874">
    <property type="entry name" value="ATPase domain of HSP90 chaperone/DNA topoisomerase II/histidine kinase"/>
    <property type="match status" value="1"/>
</dbReference>
<feature type="compositionally biased region" description="Basic and acidic residues" evidence="3">
    <location>
        <begin position="655"/>
        <end position="665"/>
    </location>
</feature>
<keyword evidence="1 2" id="KW-0597">Phosphoprotein</keyword>
<feature type="compositionally biased region" description="Polar residues" evidence="3">
    <location>
        <begin position="667"/>
        <end position="685"/>
    </location>
</feature>
<organism evidence="6 7">
    <name type="scientific">Ophiobolus disseminans</name>
    <dbReference type="NCBI Taxonomy" id="1469910"/>
    <lineage>
        <taxon>Eukaryota</taxon>
        <taxon>Fungi</taxon>
        <taxon>Dikarya</taxon>
        <taxon>Ascomycota</taxon>
        <taxon>Pezizomycotina</taxon>
        <taxon>Dothideomycetes</taxon>
        <taxon>Pleosporomycetidae</taxon>
        <taxon>Pleosporales</taxon>
        <taxon>Pleosporineae</taxon>
        <taxon>Phaeosphaeriaceae</taxon>
        <taxon>Ophiobolus</taxon>
    </lineage>
</organism>
<dbReference type="OrthoDB" id="60033at2759"/>
<dbReference type="CDD" id="cd16922">
    <property type="entry name" value="HATPase_EvgS-ArcB-TorS-like"/>
    <property type="match status" value="1"/>
</dbReference>
<gene>
    <name evidence="6" type="ORF">CC86DRAFT_371951</name>
</gene>
<feature type="region of interest" description="Disordered" evidence="3">
    <location>
        <begin position="729"/>
        <end position="755"/>
    </location>
</feature>
<feature type="compositionally biased region" description="Polar residues" evidence="3">
    <location>
        <begin position="176"/>
        <end position="191"/>
    </location>
</feature>
<dbReference type="CDD" id="cd00082">
    <property type="entry name" value="HisKA"/>
    <property type="match status" value="1"/>
</dbReference>
<dbReference type="PANTHER" id="PTHR43719:SF60">
    <property type="entry name" value="HISTIDINE KINASE G2"/>
    <property type="match status" value="1"/>
</dbReference>
<dbReference type="Pfam" id="PF02518">
    <property type="entry name" value="HATPase_c"/>
    <property type="match status" value="1"/>
</dbReference>
<dbReference type="Gene3D" id="3.30.450.20">
    <property type="entry name" value="PAS domain"/>
    <property type="match status" value="1"/>
</dbReference>
<dbReference type="PRINTS" id="PR00344">
    <property type="entry name" value="BCTRLSENSOR"/>
</dbReference>
<dbReference type="InterPro" id="IPR000014">
    <property type="entry name" value="PAS"/>
</dbReference>
<dbReference type="CDD" id="cd17546">
    <property type="entry name" value="REC_hyHK_CKI1_RcsC-like"/>
    <property type="match status" value="1"/>
</dbReference>
<dbReference type="InterPro" id="IPR001789">
    <property type="entry name" value="Sig_transdc_resp-reg_receiver"/>
</dbReference>
<dbReference type="Pfam" id="PF00072">
    <property type="entry name" value="Response_reg"/>
    <property type="match status" value="1"/>
</dbReference>
<feature type="compositionally biased region" description="Basic and acidic residues" evidence="3">
    <location>
        <begin position="692"/>
        <end position="704"/>
    </location>
</feature>
<dbReference type="InterPro" id="IPR011006">
    <property type="entry name" value="CheY-like_superfamily"/>
</dbReference>
<keyword evidence="6" id="KW-0808">Transferase</keyword>
<evidence type="ECO:0000259" key="5">
    <source>
        <dbReference type="PROSITE" id="PS50110"/>
    </source>
</evidence>
<name>A0A6A6ZRJ1_9PLEO</name>
<evidence type="ECO:0000313" key="6">
    <source>
        <dbReference type="EMBL" id="KAF2823720.1"/>
    </source>
</evidence>
<dbReference type="SMART" id="SM00388">
    <property type="entry name" value="HisKA"/>
    <property type="match status" value="1"/>
</dbReference>
<dbReference type="InterPro" id="IPR005467">
    <property type="entry name" value="His_kinase_dom"/>
</dbReference>
<feature type="domain" description="Response regulatory" evidence="5">
    <location>
        <begin position="761"/>
        <end position="892"/>
    </location>
</feature>
<dbReference type="CDD" id="cd00130">
    <property type="entry name" value="PAS"/>
    <property type="match status" value="1"/>
</dbReference>